<dbReference type="Pfam" id="PF00588">
    <property type="entry name" value="SpoU_methylase"/>
    <property type="match status" value="1"/>
</dbReference>
<dbReference type="GO" id="GO:0006396">
    <property type="term" value="P:RNA processing"/>
    <property type="evidence" value="ECO:0007669"/>
    <property type="project" value="InterPro"/>
</dbReference>
<dbReference type="SUPFAM" id="SSF75217">
    <property type="entry name" value="alpha/beta knot"/>
    <property type="match status" value="1"/>
</dbReference>
<evidence type="ECO:0000256" key="1">
    <source>
        <dbReference type="ARBA" id="ARBA00022603"/>
    </source>
</evidence>
<dbReference type="InterPro" id="IPR029026">
    <property type="entry name" value="tRNA_m1G_MTases_N"/>
</dbReference>
<dbReference type="Proteomes" id="UP000198983">
    <property type="component" value="Chromosome I"/>
</dbReference>
<reference evidence="5 6" key="1">
    <citation type="submission" date="2016-10" db="EMBL/GenBank/DDBJ databases">
        <authorList>
            <person name="de Groot N.N."/>
        </authorList>
    </citation>
    <scope>NUCLEOTIDE SEQUENCE [LARGE SCALE GENOMIC DNA]</scope>
    <source>
        <strain evidence="5 6">DSM 22024</strain>
    </source>
</reference>
<dbReference type="Gene3D" id="3.40.1280.10">
    <property type="match status" value="1"/>
</dbReference>
<dbReference type="AlphaFoldDB" id="A0A1H1WXD4"/>
<dbReference type="RefSeq" id="WP_092655732.1">
    <property type="nucleotide sequence ID" value="NZ_LT629732.1"/>
</dbReference>
<dbReference type="GO" id="GO:0032259">
    <property type="term" value="P:methylation"/>
    <property type="evidence" value="ECO:0007669"/>
    <property type="project" value="UniProtKB-KW"/>
</dbReference>
<feature type="domain" description="tRNA/rRNA methyltransferase SpoU type" evidence="4">
    <location>
        <begin position="119"/>
        <end position="260"/>
    </location>
</feature>
<keyword evidence="6" id="KW-1185">Reference proteome</keyword>
<dbReference type="STRING" id="117157.SAMN04489717_4680"/>
<dbReference type="OrthoDB" id="9794400at2"/>
<evidence type="ECO:0000256" key="3">
    <source>
        <dbReference type="SAM" id="MobiDB-lite"/>
    </source>
</evidence>
<dbReference type="PANTHER" id="PTHR43191">
    <property type="entry name" value="RRNA METHYLTRANSFERASE 3"/>
    <property type="match status" value="1"/>
</dbReference>
<protein>
    <submittedName>
        <fullName evidence="5">RNA methyltransferase, TrmH family</fullName>
    </submittedName>
</protein>
<dbReference type="InterPro" id="IPR001537">
    <property type="entry name" value="SpoU_MeTrfase"/>
</dbReference>
<dbReference type="PANTHER" id="PTHR43191:SF2">
    <property type="entry name" value="RRNA METHYLTRANSFERASE 3, MITOCHONDRIAL"/>
    <property type="match status" value="1"/>
</dbReference>
<dbReference type="InterPro" id="IPR051259">
    <property type="entry name" value="rRNA_Methyltransferase"/>
</dbReference>
<dbReference type="Gene3D" id="3.30.1330.30">
    <property type="match status" value="1"/>
</dbReference>
<dbReference type="GO" id="GO:0003723">
    <property type="term" value="F:RNA binding"/>
    <property type="evidence" value="ECO:0007669"/>
    <property type="project" value="InterPro"/>
</dbReference>
<dbReference type="InterPro" id="IPR029028">
    <property type="entry name" value="Alpha/beta_knot_MTases"/>
</dbReference>
<evidence type="ECO:0000313" key="6">
    <source>
        <dbReference type="Proteomes" id="UP000198983"/>
    </source>
</evidence>
<accession>A0A1H1WXD4</accession>
<keyword evidence="1 5" id="KW-0489">Methyltransferase</keyword>
<dbReference type="SUPFAM" id="SSF55315">
    <property type="entry name" value="L30e-like"/>
    <property type="match status" value="1"/>
</dbReference>
<dbReference type="GO" id="GO:0008173">
    <property type="term" value="F:RNA methyltransferase activity"/>
    <property type="evidence" value="ECO:0007669"/>
    <property type="project" value="InterPro"/>
</dbReference>
<keyword evidence="2 5" id="KW-0808">Transferase</keyword>
<evidence type="ECO:0000313" key="5">
    <source>
        <dbReference type="EMBL" id="SDT00879.1"/>
    </source>
</evidence>
<gene>
    <name evidence="5" type="ORF">SAMN04489717_4680</name>
</gene>
<dbReference type="EMBL" id="LT629732">
    <property type="protein sequence ID" value="SDT00879.1"/>
    <property type="molecule type" value="Genomic_DNA"/>
</dbReference>
<evidence type="ECO:0000256" key="2">
    <source>
        <dbReference type="ARBA" id="ARBA00022679"/>
    </source>
</evidence>
<sequence>MTPQRVGLHHPCLRPFLAAARNTAPPDEDHVVVEGTWAHEQLLAARTPVQTFLWCPELVRTRAARRCADVLRARAATAYEIGPRVLTRLCGRARPDGLLALARLPRRTAAELEFGSSALVVVADGIEYAGNLGTLVRTADACSADCVVLVRRQVRPNHPRVFVASRGTVLTVPLVEFPDPAAASAWLDRCGFTVVVAEPGATRDYRAGDLSGPRTAVVVGSEGRGVSSAWYAARVRPVSIPMFGTADSLNVSVSAALLLYEARRSTPGGGPRTDASCRSPRTGGAAARR</sequence>
<evidence type="ECO:0000259" key="4">
    <source>
        <dbReference type="Pfam" id="PF00588"/>
    </source>
</evidence>
<feature type="region of interest" description="Disordered" evidence="3">
    <location>
        <begin position="265"/>
        <end position="289"/>
    </location>
</feature>
<organism evidence="5 6">
    <name type="scientific">Actinopolymorpha singaporensis</name>
    <dbReference type="NCBI Taxonomy" id="117157"/>
    <lineage>
        <taxon>Bacteria</taxon>
        <taxon>Bacillati</taxon>
        <taxon>Actinomycetota</taxon>
        <taxon>Actinomycetes</taxon>
        <taxon>Propionibacteriales</taxon>
        <taxon>Actinopolymorphaceae</taxon>
        <taxon>Actinopolymorpha</taxon>
    </lineage>
</organism>
<dbReference type="InterPro" id="IPR029064">
    <property type="entry name" value="Ribosomal_eL30-like_sf"/>
</dbReference>
<name>A0A1H1WXD4_9ACTN</name>
<proteinExistence type="predicted"/>